<dbReference type="InterPro" id="IPR035892">
    <property type="entry name" value="C2_domain_sf"/>
</dbReference>
<proteinExistence type="predicted"/>
<dbReference type="SUPFAM" id="SSF49562">
    <property type="entry name" value="C2 domain (Calcium/lipid-binding domain, CaLB)"/>
    <property type="match status" value="1"/>
</dbReference>
<dbReference type="PANTHER" id="PTHR47052:SF3">
    <property type="entry name" value="INGRESSION PROTEIN 1"/>
    <property type="match status" value="1"/>
</dbReference>
<dbReference type="PROSITE" id="PS50004">
    <property type="entry name" value="C2"/>
    <property type="match status" value="1"/>
</dbReference>
<sequence length="108" mass="12446">MHTRGLRMRSLGQVHPTPDPYVCLEYASTKFRTRTHTNGGKNPTFQEKFIFSLIEGLREITVAVWNSNTITYDDFIGNRKVQLQKVLSQGFDDSSWPLQTKTGRLQLE</sequence>
<dbReference type="SMART" id="SM00239">
    <property type="entry name" value="C2"/>
    <property type="match status" value="1"/>
</dbReference>
<evidence type="ECO:0000313" key="3">
    <source>
        <dbReference type="RefSeq" id="XP_071904202.1"/>
    </source>
</evidence>
<feature type="domain" description="C2" evidence="1">
    <location>
        <begin position="1"/>
        <end position="97"/>
    </location>
</feature>
<dbReference type="CDD" id="cd00030">
    <property type="entry name" value="C2"/>
    <property type="match status" value="1"/>
</dbReference>
<dbReference type="RefSeq" id="XP_071904202.1">
    <property type="nucleotide sequence ID" value="XM_072048101.1"/>
</dbReference>
<name>A0ABM4UA98_COFAR</name>
<reference evidence="3" key="1">
    <citation type="submission" date="2025-08" db="UniProtKB">
        <authorList>
            <consortium name="RefSeq"/>
        </authorList>
    </citation>
    <scope>IDENTIFICATION</scope>
    <source>
        <tissue evidence="3">Leaves</tissue>
    </source>
</reference>
<keyword evidence="2" id="KW-1185">Reference proteome</keyword>
<dbReference type="GeneID" id="140006180"/>
<evidence type="ECO:0000259" key="1">
    <source>
        <dbReference type="PROSITE" id="PS50004"/>
    </source>
</evidence>
<accession>A0ABM4UA98</accession>
<organism evidence="2 3">
    <name type="scientific">Coffea arabica</name>
    <name type="common">Arabian coffee</name>
    <dbReference type="NCBI Taxonomy" id="13443"/>
    <lineage>
        <taxon>Eukaryota</taxon>
        <taxon>Viridiplantae</taxon>
        <taxon>Streptophyta</taxon>
        <taxon>Embryophyta</taxon>
        <taxon>Tracheophyta</taxon>
        <taxon>Spermatophyta</taxon>
        <taxon>Magnoliopsida</taxon>
        <taxon>eudicotyledons</taxon>
        <taxon>Gunneridae</taxon>
        <taxon>Pentapetalae</taxon>
        <taxon>asterids</taxon>
        <taxon>lamiids</taxon>
        <taxon>Gentianales</taxon>
        <taxon>Rubiaceae</taxon>
        <taxon>Ixoroideae</taxon>
        <taxon>Gardenieae complex</taxon>
        <taxon>Bertiereae - Coffeeae clade</taxon>
        <taxon>Coffeeae</taxon>
        <taxon>Coffea</taxon>
    </lineage>
</organism>
<dbReference type="InterPro" id="IPR052981">
    <property type="entry name" value="Ingression_C2_domain"/>
</dbReference>
<protein>
    <submittedName>
        <fullName evidence="3">Elicitor-responsive protein 1-like</fullName>
    </submittedName>
</protein>
<evidence type="ECO:0000313" key="2">
    <source>
        <dbReference type="Proteomes" id="UP001652660"/>
    </source>
</evidence>
<dbReference type="Proteomes" id="UP001652660">
    <property type="component" value="Chromosome 5e"/>
</dbReference>
<gene>
    <name evidence="3" type="primary">LOC140006180</name>
</gene>
<dbReference type="InterPro" id="IPR000008">
    <property type="entry name" value="C2_dom"/>
</dbReference>
<dbReference type="Pfam" id="PF00168">
    <property type="entry name" value="C2"/>
    <property type="match status" value="1"/>
</dbReference>
<dbReference type="Gene3D" id="2.60.40.150">
    <property type="entry name" value="C2 domain"/>
    <property type="match status" value="1"/>
</dbReference>
<dbReference type="PANTHER" id="PTHR47052">
    <property type="entry name" value="CONSERVED SERINE PROLINE-RICH PROTEIN (AFU_ORTHOLOGUE AFUA_2G01790)"/>
    <property type="match status" value="1"/>
</dbReference>